<name>A0ABD2A2Q2_VESSQ</name>
<dbReference type="EMBL" id="JAUDFV010000155">
    <property type="protein sequence ID" value="KAL2714894.1"/>
    <property type="molecule type" value="Genomic_DNA"/>
</dbReference>
<keyword evidence="2" id="KW-1185">Reference proteome</keyword>
<sequence length="253" mass="29367">MKYKLTVSLFERSIGRSIGRGRLRSNFRHCPRREYARDSCETFWTEHPLNLQECTQTAIRLQGLLEKLHQRLKLERRCKLNPRNVGTYERASEKNRLLARNRRYQDFQAIFFSGYAGSRANVGGISSKRQSLLSPCPSYLVLSKVFSRKPNYLAFYSKEYRRKAENRGADKHVGSSMVEGECLWQFVLELEANAFEHKYRTRYNEISLKLKASSSSCTYVRFDLHLGERTSLVIASRRLLFGISADRLDGSGD</sequence>
<organism evidence="1 2">
    <name type="scientific">Vespula squamosa</name>
    <name type="common">Southern yellow jacket</name>
    <name type="synonym">Wasp</name>
    <dbReference type="NCBI Taxonomy" id="30214"/>
    <lineage>
        <taxon>Eukaryota</taxon>
        <taxon>Metazoa</taxon>
        <taxon>Ecdysozoa</taxon>
        <taxon>Arthropoda</taxon>
        <taxon>Hexapoda</taxon>
        <taxon>Insecta</taxon>
        <taxon>Pterygota</taxon>
        <taxon>Neoptera</taxon>
        <taxon>Endopterygota</taxon>
        <taxon>Hymenoptera</taxon>
        <taxon>Apocrita</taxon>
        <taxon>Aculeata</taxon>
        <taxon>Vespoidea</taxon>
        <taxon>Vespidae</taxon>
        <taxon>Vespinae</taxon>
        <taxon>Vespula</taxon>
    </lineage>
</organism>
<dbReference type="Proteomes" id="UP001607302">
    <property type="component" value="Unassembled WGS sequence"/>
</dbReference>
<protein>
    <submittedName>
        <fullName evidence="1">Uncharacterized protein</fullName>
    </submittedName>
</protein>
<comment type="caution">
    <text evidence="1">The sequence shown here is derived from an EMBL/GenBank/DDBJ whole genome shotgun (WGS) entry which is preliminary data.</text>
</comment>
<gene>
    <name evidence="1" type="ORF">V1478_014592</name>
</gene>
<evidence type="ECO:0000313" key="1">
    <source>
        <dbReference type="EMBL" id="KAL2714894.1"/>
    </source>
</evidence>
<accession>A0ABD2A2Q2</accession>
<dbReference type="AlphaFoldDB" id="A0ABD2A2Q2"/>
<evidence type="ECO:0000313" key="2">
    <source>
        <dbReference type="Proteomes" id="UP001607302"/>
    </source>
</evidence>
<reference evidence="1 2" key="1">
    <citation type="journal article" date="2024" name="Ann. Entomol. Soc. Am.">
        <title>Genomic analyses of the southern and eastern yellowjacket wasps (Hymenoptera: Vespidae) reveal evolutionary signatures of social life.</title>
        <authorList>
            <person name="Catto M.A."/>
            <person name="Caine P.B."/>
            <person name="Orr S.E."/>
            <person name="Hunt B.G."/>
            <person name="Goodisman M.A.D."/>
        </authorList>
    </citation>
    <scope>NUCLEOTIDE SEQUENCE [LARGE SCALE GENOMIC DNA]</scope>
    <source>
        <strain evidence="1">233</strain>
        <tissue evidence="1">Head and thorax</tissue>
    </source>
</reference>
<proteinExistence type="predicted"/>